<reference evidence="2" key="1">
    <citation type="submission" date="2020-02" db="EMBL/GenBank/DDBJ databases">
        <authorList>
            <person name="Meier V. D."/>
        </authorList>
    </citation>
    <scope>NUCLEOTIDE SEQUENCE</scope>
    <source>
        <strain evidence="2">AVDCRST_MAG51</strain>
    </source>
</reference>
<accession>A0A6J4PKQ8</accession>
<evidence type="ECO:0000313" key="2">
    <source>
        <dbReference type="EMBL" id="CAA9418092.1"/>
    </source>
</evidence>
<feature type="compositionally biased region" description="Basic and acidic residues" evidence="1">
    <location>
        <begin position="134"/>
        <end position="143"/>
    </location>
</feature>
<feature type="compositionally biased region" description="Basic and acidic residues" evidence="1">
    <location>
        <begin position="1"/>
        <end position="13"/>
    </location>
</feature>
<sequence>AQYRDCPQERDFTRGPQGTARRNAAAEENGGAVPRPDRPTQAPPPVARAAGTSPRPRWRARCAGAGRTGRRLAFAALQRQGPGRAAQATGLVGRLGGQDPGCVGAVRLQMGKRQDPPARPPTRSHRFAAQDGQARGHGETGRV</sequence>
<proteinExistence type="predicted"/>
<name>A0A6J4PKQ8_9BURK</name>
<dbReference type="AlphaFoldDB" id="A0A6J4PKQ8"/>
<organism evidence="2">
    <name type="scientific">uncultured Ramlibacter sp</name>
    <dbReference type="NCBI Taxonomy" id="260755"/>
    <lineage>
        <taxon>Bacteria</taxon>
        <taxon>Pseudomonadati</taxon>
        <taxon>Pseudomonadota</taxon>
        <taxon>Betaproteobacteria</taxon>
        <taxon>Burkholderiales</taxon>
        <taxon>Comamonadaceae</taxon>
        <taxon>Ramlibacter</taxon>
        <taxon>environmental samples</taxon>
    </lineage>
</organism>
<gene>
    <name evidence="2" type="ORF">AVDCRST_MAG51-1857</name>
</gene>
<evidence type="ECO:0000256" key="1">
    <source>
        <dbReference type="SAM" id="MobiDB-lite"/>
    </source>
</evidence>
<feature type="region of interest" description="Disordered" evidence="1">
    <location>
        <begin position="112"/>
        <end position="143"/>
    </location>
</feature>
<protein>
    <submittedName>
        <fullName evidence="2">Uncharacterized protein</fullName>
    </submittedName>
</protein>
<feature type="non-terminal residue" evidence="2">
    <location>
        <position position="143"/>
    </location>
</feature>
<feature type="non-terminal residue" evidence="2">
    <location>
        <position position="1"/>
    </location>
</feature>
<feature type="region of interest" description="Disordered" evidence="1">
    <location>
        <begin position="1"/>
        <end position="58"/>
    </location>
</feature>
<dbReference type="EMBL" id="CADCUX010000385">
    <property type="protein sequence ID" value="CAA9418092.1"/>
    <property type="molecule type" value="Genomic_DNA"/>
</dbReference>